<accession>A0A1Z4BX25</accession>
<keyword evidence="2" id="KW-1185">Reference proteome</keyword>
<proteinExistence type="predicted"/>
<reference evidence="1 2" key="1">
    <citation type="submission" date="2017-06" db="EMBL/GenBank/DDBJ databases">
        <title>Genome Sequencing of the methanotroph Methylovulum psychrotolerants str. HV10-M2 isolated from a high-altitude environment.</title>
        <authorList>
            <person name="Mateos-Rivera A."/>
        </authorList>
    </citation>
    <scope>NUCLEOTIDE SEQUENCE [LARGE SCALE GENOMIC DNA]</scope>
    <source>
        <strain evidence="1 2">HV10_M2</strain>
    </source>
</reference>
<dbReference type="Proteomes" id="UP000197019">
    <property type="component" value="Chromosome"/>
</dbReference>
<name>A0A1Z4BX25_9GAMM</name>
<organism evidence="1 2">
    <name type="scientific">Methylovulum psychrotolerans</name>
    <dbReference type="NCBI Taxonomy" id="1704499"/>
    <lineage>
        <taxon>Bacteria</taxon>
        <taxon>Pseudomonadati</taxon>
        <taxon>Pseudomonadota</taxon>
        <taxon>Gammaproteobacteria</taxon>
        <taxon>Methylococcales</taxon>
        <taxon>Methylococcaceae</taxon>
        <taxon>Methylovulum</taxon>
    </lineage>
</organism>
<evidence type="ECO:0000313" key="2">
    <source>
        <dbReference type="Proteomes" id="UP000197019"/>
    </source>
</evidence>
<gene>
    <name evidence="1" type="ORF">CEK71_06895</name>
</gene>
<dbReference type="EMBL" id="CP022129">
    <property type="protein sequence ID" value="ASF45821.1"/>
    <property type="molecule type" value="Genomic_DNA"/>
</dbReference>
<protein>
    <submittedName>
        <fullName evidence="1">Uncharacterized protein</fullName>
    </submittedName>
</protein>
<dbReference type="KEGG" id="mpsy:CEK71_06895"/>
<evidence type="ECO:0000313" key="1">
    <source>
        <dbReference type="EMBL" id="ASF45821.1"/>
    </source>
</evidence>
<sequence>MIGQLQAFTQVCGEKGYIDTGDKDAVYLEEAYPGMIPTSFVVNVVVKQPLLEVTYGGNVLKELIGLLWETTTPEIRENIFTLSLYGEDERHFLVKEAA</sequence>
<dbReference type="AlphaFoldDB" id="A0A1Z4BX25"/>